<gene>
    <name evidence="1" type="ORF">O181_128650</name>
</gene>
<dbReference type="Proteomes" id="UP000765509">
    <property type="component" value="Unassembled WGS sequence"/>
</dbReference>
<evidence type="ECO:0000313" key="1">
    <source>
        <dbReference type="EMBL" id="MBW0588935.1"/>
    </source>
</evidence>
<reference evidence="1" key="1">
    <citation type="submission" date="2021-03" db="EMBL/GenBank/DDBJ databases">
        <title>Draft genome sequence of rust myrtle Austropuccinia psidii MF-1, a brazilian biotype.</title>
        <authorList>
            <person name="Quecine M.C."/>
            <person name="Pachon D.M.R."/>
            <person name="Bonatelli M.L."/>
            <person name="Correr F.H."/>
            <person name="Franceschini L.M."/>
            <person name="Leite T.F."/>
            <person name="Margarido G.R.A."/>
            <person name="Almeida C.A."/>
            <person name="Ferrarezi J.A."/>
            <person name="Labate C.A."/>
        </authorList>
    </citation>
    <scope>NUCLEOTIDE SEQUENCE</scope>
    <source>
        <strain evidence="1">MF-1</strain>
    </source>
</reference>
<comment type="caution">
    <text evidence="1">The sequence shown here is derived from an EMBL/GenBank/DDBJ whole genome shotgun (WGS) entry which is preliminary data.</text>
</comment>
<dbReference type="AlphaFoldDB" id="A0A9Q3Q978"/>
<evidence type="ECO:0000313" key="2">
    <source>
        <dbReference type="Proteomes" id="UP000765509"/>
    </source>
</evidence>
<keyword evidence="2" id="KW-1185">Reference proteome</keyword>
<sequence>MKLQTQGHVSGNTPYHWEDIKPDALWENKLRSPLKYQVVDKMTYSEKEGLKQLSEASSWSKFSAIGEYDHIELIDYIDGLFTDVPSMPDYWITTRLNTAFKGPSSIWYT</sequence>
<accession>A0A9Q3Q978</accession>
<proteinExistence type="predicted"/>
<protein>
    <submittedName>
        <fullName evidence="1">Uncharacterized protein</fullName>
    </submittedName>
</protein>
<organism evidence="1 2">
    <name type="scientific">Austropuccinia psidii MF-1</name>
    <dbReference type="NCBI Taxonomy" id="1389203"/>
    <lineage>
        <taxon>Eukaryota</taxon>
        <taxon>Fungi</taxon>
        <taxon>Dikarya</taxon>
        <taxon>Basidiomycota</taxon>
        <taxon>Pucciniomycotina</taxon>
        <taxon>Pucciniomycetes</taxon>
        <taxon>Pucciniales</taxon>
        <taxon>Sphaerophragmiaceae</taxon>
        <taxon>Austropuccinia</taxon>
    </lineage>
</organism>
<dbReference type="EMBL" id="AVOT02132323">
    <property type="protein sequence ID" value="MBW0588935.1"/>
    <property type="molecule type" value="Genomic_DNA"/>
</dbReference>
<name>A0A9Q3Q978_9BASI</name>